<dbReference type="SUPFAM" id="SSF53901">
    <property type="entry name" value="Thiolase-like"/>
    <property type="match status" value="1"/>
</dbReference>
<dbReference type="EMBL" id="JAKWBL010000004">
    <property type="protein sequence ID" value="MCH5599886.1"/>
    <property type="molecule type" value="Genomic_DNA"/>
</dbReference>
<gene>
    <name evidence="5" type="ORF">MKP09_19185</name>
</gene>
<dbReference type="Gene3D" id="3.40.47.10">
    <property type="match status" value="1"/>
</dbReference>
<sequence>MSHPVFVVADNIVSALGFTSAENFSQLLKGASNVQQHAPGNRSPQAFYGSLFPETFWEQHTIPSFTKFESLLAISIKDALNQANINPANSKTGLIISSTKGNISLLEDNEVSDTLKQEIGLSSSAKKIAAHFGFQSQPVIISHACISGLVALITAKRMLQAGLFDHIVVAGADIITRFILSGFQSFQAVADELCKPFDVNRKGINLGEAASTIILSVNKPVGNDVIQLTGGAVSNDANHISGPSRTGHELFIAVKQAIEEAGISKEQIDFISLHGTATLYNDDMESKAIRLAGLQSVPVNSLKGYYGHTLGAAGLVESVISMHSLQQNIIIPTKGFETPGTAEIMNVCSTLQHTHLNCCLKTASGFGGCNAAVVFEKVHKLEVQF</sequence>
<dbReference type="InterPro" id="IPR020615">
    <property type="entry name" value="Thiolase_acyl_enz_int_AS"/>
</dbReference>
<dbReference type="Proteomes" id="UP001202248">
    <property type="component" value="Unassembled WGS sequence"/>
</dbReference>
<evidence type="ECO:0000256" key="3">
    <source>
        <dbReference type="RuleBase" id="RU003694"/>
    </source>
</evidence>
<dbReference type="Pfam" id="PF00109">
    <property type="entry name" value="ketoacyl-synt"/>
    <property type="match status" value="1"/>
</dbReference>
<accession>A0ABS9SNN5</accession>
<name>A0ABS9SNN5_9BACT</name>
<dbReference type="InterPro" id="IPR000794">
    <property type="entry name" value="Beta-ketoacyl_synthase"/>
</dbReference>
<dbReference type="InterPro" id="IPR014031">
    <property type="entry name" value="Ketoacyl_synth_C"/>
</dbReference>
<reference evidence="5 6" key="1">
    <citation type="submission" date="2022-02" db="EMBL/GenBank/DDBJ databases">
        <authorList>
            <person name="Min J."/>
        </authorList>
    </citation>
    <scope>NUCLEOTIDE SEQUENCE [LARGE SCALE GENOMIC DNA]</scope>
    <source>
        <strain evidence="5 6">GR10-1</strain>
    </source>
</reference>
<dbReference type="PANTHER" id="PTHR11712">
    <property type="entry name" value="POLYKETIDE SYNTHASE-RELATED"/>
    <property type="match status" value="1"/>
</dbReference>
<dbReference type="PANTHER" id="PTHR11712:SF320">
    <property type="entry name" value="BETA-KETOACYL SYNTHASE"/>
    <property type="match status" value="1"/>
</dbReference>
<evidence type="ECO:0000259" key="4">
    <source>
        <dbReference type="PROSITE" id="PS52004"/>
    </source>
</evidence>
<evidence type="ECO:0000313" key="5">
    <source>
        <dbReference type="EMBL" id="MCH5599886.1"/>
    </source>
</evidence>
<keyword evidence="6" id="KW-1185">Reference proteome</keyword>
<dbReference type="Pfam" id="PF02801">
    <property type="entry name" value="Ketoacyl-synt_C"/>
    <property type="match status" value="1"/>
</dbReference>
<dbReference type="InterPro" id="IPR014030">
    <property type="entry name" value="Ketoacyl_synth_N"/>
</dbReference>
<evidence type="ECO:0000313" key="6">
    <source>
        <dbReference type="Proteomes" id="UP001202248"/>
    </source>
</evidence>
<organism evidence="5 6">
    <name type="scientific">Niabella ginsengisoli</name>
    <dbReference type="NCBI Taxonomy" id="522298"/>
    <lineage>
        <taxon>Bacteria</taxon>
        <taxon>Pseudomonadati</taxon>
        <taxon>Bacteroidota</taxon>
        <taxon>Chitinophagia</taxon>
        <taxon>Chitinophagales</taxon>
        <taxon>Chitinophagaceae</taxon>
        <taxon>Niabella</taxon>
    </lineage>
</organism>
<dbReference type="InterPro" id="IPR020841">
    <property type="entry name" value="PKS_Beta-ketoAc_synthase_dom"/>
</dbReference>
<evidence type="ECO:0000256" key="2">
    <source>
        <dbReference type="ARBA" id="ARBA00022679"/>
    </source>
</evidence>
<feature type="domain" description="Ketosynthase family 3 (KS3)" evidence="4">
    <location>
        <begin position="1"/>
        <end position="377"/>
    </location>
</feature>
<dbReference type="InterPro" id="IPR016039">
    <property type="entry name" value="Thiolase-like"/>
</dbReference>
<keyword evidence="2 3" id="KW-0808">Transferase</keyword>
<comment type="similarity">
    <text evidence="1 3">Belongs to the thiolase-like superfamily. Beta-ketoacyl-ACP synthases family.</text>
</comment>
<dbReference type="PROSITE" id="PS52004">
    <property type="entry name" value="KS3_2"/>
    <property type="match status" value="1"/>
</dbReference>
<protein>
    <submittedName>
        <fullName evidence="5">Beta-ketoacyl synthase</fullName>
    </submittedName>
</protein>
<dbReference type="SMART" id="SM00825">
    <property type="entry name" value="PKS_KS"/>
    <property type="match status" value="1"/>
</dbReference>
<proteinExistence type="inferred from homology"/>
<dbReference type="PROSITE" id="PS00098">
    <property type="entry name" value="THIOLASE_1"/>
    <property type="match status" value="1"/>
</dbReference>
<dbReference type="RefSeq" id="WP_240831910.1">
    <property type="nucleotide sequence ID" value="NZ_JAKWBL010000004.1"/>
</dbReference>
<evidence type="ECO:0000256" key="1">
    <source>
        <dbReference type="ARBA" id="ARBA00008467"/>
    </source>
</evidence>
<comment type="caution">
    <text evidence="5">The sequence shown here is derived from an EMBL/GenBank/DDBJ whole genome shotgun (WGS) entry which is preliminary data.</text>
</comment>